<feature type="transmembrane region" description="Helical" evidence="6">
    <location>
        <begin position="117"/>
        <end position="139"/>
    </location>
</feature>
<feature type="non-terminal residue" evidence="8">
    <location>
        <position position="266"/>
    </location>
</feature>
<evidence type="ECO:0000259" key="7">
    <source>
        <dbReference type="Pfam" id="PF20684"/>
    </source>
</evidence>
<keyword evidence="2 6" id="KW-0812">Transmembrane</keyword>
<protein>
    <recommendedName>
        <fullName evidence="7">Rhodopsin domain-containing protein</fullName>
    </recommendedName>
</protein>
<reference evidence="8 10" key="1">
    <citation type="submission" date="2020-01" db="EMBL/GenBank/DDBJ databases">
        <authorList>
            <consortium name="DOE Joint Genome Institute"/>
            <person name="Haridas S."/>
            <person name="Albert R."/>
            <person name="Binder M."/>
            <person name="Bloem J."/>
            <person name="Labutti K."/>
            <person name="Salamov A."/>
            <person name="Andreopoulos B."/>
            <person name="Baker S.E."/>
            <person name="Barry K."/>
            <person name="Bills G."/>
            <person name="Bluhm B.H."/>
            <person name="Cannon C."/>
            <person name="Castanera R."/>
            <person name="Culley D.E."/>
            <person name="Daum C."/>
            <person name="Ezra D."/>
            <person name="Gonzalez J.B."/>
            <person name="Henrissat B."/>
            <person name="Kuo A."/>
            <person name="Liang C."/>
            <person name="Lipzen A."/>
            <person name="Lutzoni F."/>
            <person name="Magnuson J."/>
            <person name="Mondo S."/>
            <person name="Nolan M."/>
            <person name="Ohm R."/>
            <person name="Pangilinan J."/>
            <person name="Park H.-J."/>
            <person name="Ramirez L."/>
            <person name="Alfaro M."/>
            <person name="Sun H."/>
            <person name="Tritt A."/>
            <person name="Yoshinaga Y."/>
            <person name="Zwiers L.-H."/>
            <person name="Turgeon B.G."/>
            <person name="Goodwin S.B."/>
            <person name="Spatafora J.W."/>
            <person name="Crous P.W."/>
            <person name="Grigoriev I.V."/>
        </authorList>
    </citation>
    <scope>NUCLEOTIDE SEQUENCE</scope>
    <source>
        <strain evidence="8 10">CBS 781.70</strain>
    </source>
</reference>
<feature type="transmembrane region" description="Helical" evidence="6">
    <location>
        <begin position="203"/>
        <end position="224"/>
    </location>
</feature>
<feature type="transmembrane region" description="Helical" evidence="6">
    <location>
        <begin position="6"/>
        <end position="27"/>
    </location>
</feature>
<keyword evidence="4 6" id="KW-0472">Membrane</keyword>
<evidence type="ECO:0000256" key="1">
    <source>
        <dbReference type="ARBA" id="ARBA00004141"/>
    </source>
</evidence>
<keyword evidence="9" id="KW-1185">Reference proteome</keyword>
<feature type="transmembrane region" description="Helical" evidence="6">
    <location>
        <begin position="171"/>
        <end position="196"/>
    </location>
</feature>
<dbReference type="RefSeq" id="XP_033536365.1">
    <property type="nucleotide sequence ID" value="XM_033675476.1"/>
</dbReference>
<dbReference type="AlphaFoldDB" id="A0A6G1G9N7"/>
<organism evidence="8">
    <name type="scientific">Eremomyces bilateralis CBS 781.70</name>
    <dbReference type="NCBI Taxonomy" id="1392243"/>
    <lineage>
        <taxon>Eukaryota</taxon>
        <taxon>Fungi</taxon>
        <taxon>Dikarya</taxon>
        <taxon>Ascomycota</taxon>
        <taxon>Pezizomycotina</taxon>
        <taxon>Dothideomycetes</taxon>
        <taxon>Dothideomycetes incertae sedis</taxon>
        <taxon>Eremomycetales</taxon>
        <taxon>Eremomycetaceae</taxon>
        <taxon>Eremomyces</taxon>
    </lineage>
</organism>
<dbReference type="EMBL" id="ML975152">
    <property type="protein sequence ID" value="KAF1814734.1"/>
    <property type="molecule type" value="Genomic_DNA"/>
</dbReference>
<evidence type="ECO:0000256" key="4">
    <source>
        <dbReference type="ARBA" id="ARBA00023136"/>
    </source>
</evidence>
<evidence type="ECO:0000256" key="5">
    <source>
        <dbReference type="ARBA" id="ARBA00038359"/>
    </source>
</evidence>
<proteinExistence type="inferred from homology"/>
<dbReference type="PANTHER" id="PTHR33048">
    <property type="entry name" value="PTH11-LIKE INTEGRAL MEMBRANE PROTEIN (AFU_ORTHOLOGUE AFUA_5G11245)"/>
    <property type="match status" value="1"/>
</dbReference>
<keyword evidence="3 6" id="KW-1133">Transmembrane helix</keyword>
<comment type="similarity">
    <text evidence="5">Belongs to the SAT4 family.</text>
</comment>
<comment type="subcellular location">
    <subcellularLocation>
        <location evidence="1">Membrane</location>
        <topology evidence="1">Multi-pass membrane protein</topology>
    </subcellularLocation>
</comment>
<dbReference type="GeneID" id="54416046"/>
<evidence type="ECO:0000256" key="3">
    <source>
        <dbReference type="ARBA" id="ARBA00022989"/>
    </source>
</evidence>
<name>A0A6G1G9N7_9PEZI</name>
<feature type="non-terminal residue" evidence="8">
    <location>
        <position position="1"/>
    </location>
</feature>
<reference evidence="10" key="2">
    <citation type="submission" date="2020-04" db="EMBL/GenBank/DDBJ databases">
        <authorList>
            <consortium name="NCBI Genome Project"/>
        </authorList>
    </citation>
    <scope>NUCLEOTIDE SEQUENCE</scope>
    <source>
        <strain evidence="10">CBS 781.70</strain>
    </source>
</reference>
<dbReference type="InterPro" id="IPR049326">
    <property type="entry name" value="Rhodopsin_dom_fungi"/>
</dbReference>
<dbReference type="Proteomes" id="UP000504638">
    <property type="component" value="Unplaced"/>
</dbReference>
<evidence type="ECO:0000313" key="8">
    <source>
        <dbReference type="EMBL" id="KAF1814734.1"/>
    </source>
</evidence>
<dbReference type="Pfam" id="PF20684">
    <property type="entry name" value="Fung_rhodopsin"/>
    <property type="match status" value="1"/>
</dbReference>
<evidence type="ECO:0000313" key="9">
    <source>
        <dbReference type="Proteomes" id="UP000504638"/>
    </source>
</evidence>
<reference evidence="10" key="3">
    <citation type="submission" date="2025-04" db="UniProtKB">
        <authorList>
            <consortium name="RefSeq"/>
        </authorList>
    </citation>
    <scope>IDENTIFICATION</scope>
    <source>
        <strain evidence="10">CBS 781.70</strain>
    </source>
</reference>
<sequence>RKDETKVPLLLGVQTTLLVIALILYICRMVSRLRPTFNLHWDDYLITIAVALVISSYGITVHNITLGYGRHIEILKPTDASLYTKMVFVNQILWQWGVTFIKLSVAAMLLRIQRDTLWRVGMGACIVYLLVSAVVTMTLQVTECKPIEFYWNKKTIQGTCRPQHVVWNSVLATSITFIFSDVLFALLPLTFIFSLTRPLREKLVLAFLMGLGLLCTVAGIRKLFYVSQVHKQNDATWDTVEMGLWGFTESYIGIMAACIPCLRAMF</sequence>
<dbReference type="InterPro" id="IPR052337">
    <property type="entry name" value="SAT4-like"/>
</dbReference>
<feature type="domain" description="Rhodopsin" evidence="7">
    <location>
        <begin position="28"/>
        <end position="265"/>
    </location>
</feature>
<evidence type="ECO:0000313" key="10">
    <source>
        <dbReference type="RefSeq" id="XP_033536365.1"/>
    </source>
</evidence>
<evidence type="ECO:0000256" key="2">
    <source>
        <dbReference type="ARBA" id="ARBA00022692"/>
    </source>
</evidence>
<accession>A0A6G1G9N7</accession>
<feature type="transmembrane region" description="Helical" evidence="6">
    <location>
        <begin position="244"/>
        <end position="262"/>
    </location>
</feature>
<dbReference type="GO" id="GO:0016020">
    <property type="term" value="C:membrane"/>
    <property type="evidence" value="ECO:0007669"/>
    <property type="project" value="UniProtKB-SubCell"/>
</dbReference>
<dbReference type="OrthoDB" id="5022096at2759"/>
<dbReference type="PANTHER" id="PTHR33048:SF129">
    <property type="entry name" value="INTEGRAL MEMBRANE PROTEIN-RELATED"/>
    <property type="match status" value="1"/>
</dbReference>
<gene>
    <name evidence="8 10" type="ORF">P152DRAFT_369220</name>
</gene>
<evidence type="ECO:0000256" key="6">
    <source>
        <dbReference type="SAM" id="Phobius"/>
    </source>
</evidence>
<feature type="transmembrane region" description="Helical" evidence="6">
    <location>
        <begin position="39"/>
        <end position="59"/>
    </location>
</feature>